<gene>
    <name evidence="13" type="ORF">OFUS_LOCUS11121</name>
</gene>
<evidence type="ECO:0000256" key="5">
    <source>
        <dbReference type="ARBA" id="ARBA00023242"/>
    </source>
</evidence>
<keyword evidence="11" id="KW-0472">Membrane</keyword>
<dbReference type="SMART" id="SM00361">
    <property type="entry name" value="RRM_1"/>
    <property type="match status" value="1"/>
</dbReference>
<keyword evidence="14" id="KW-1185">Reference proteome</keyword>
<dbReference type="GO" id="GO:0003723">
    <property type="term" value="F:RNA binding"/>
    <property type="evidence" value="ECO:0007669"/>
    <property type="project" value="UniProtKB-KW"/>
</dbReference>
<evidence type="ECO:0000256" key="11">
    <source>
        <dbReference type="SAM" id="Phobius"/>
    </source>
</evidence>
<dbReference type="GO" id="GO:0071011">
    <property type="term" value="C:precatalytic spliceosome"/>
    <property type="evidence" value="ECO:0007669"/>
    <property type="project" value="TreeGrafter"/>
</dbReference>
<evidence type="ECO:0000256" key="8">
    <source>
        <dbReference type="ARBA" id="ARBA00075691"/>
    </source>
</evidence>
<keyword evidence="4" id="KW-0508">mRNA splicing</keyword>
<feature type="region of interest" description="Disordered" evidence="10">
    <location>
        <begin position="101"/>
        <end position="128"/>
    </location>
</feature>
<dbReference type="GO" id="GO:0000380">
    <property type="term" value="P:alternative mRNA splicing, via spliceosome"/>
    <property type="evidence" value="ECO:0007669"/>
    <property type="project" value="TreeGrafter"/>
</dbReference>
<feature type="compositionally biased region" description="Basic and acidic residues" evidence="10">
    <location>
        <begin position="197"/>
        <end position="215"/>
    </location>
</feature>
<feature type="region of interest" description="Disordered" evidence="10">
    <location>
        <begin position="171"/>
        <end position="290"/>
    </location>
</feature>
<dbReference type="PIRSF" id="PIRSF031066">
    <property type="entry name" value="Splicing_factor_SPF45"/>
    <property type="match status" value="1"/>
</dbReference>
<dbReference type="InterPro" id="IPR034653">
    <property type="entry name" value="SPF45_RRM"/>
</dbReference>
<dbReference type="Gene3D" id="3.30.70.330">
    <property type="match status" value="1"/>
</dbReference>
<dbReference type="SMART" id="SM00443">
    <property type="entry name" value="G_patch"/>
    <property type="match status" value="1"/>
</dbReference>
<dbReference type="PANTHER" id="PTHR13288">
    <property type="entry name" value="SPLICING FACTOR 45 SPF45"/>
    <property type="match status" value="1"/>
</dbReference>
<evidence type="ECO:0000259" key="12">
    <source>
        <dbReference type="PROSITE" id="PS50174"/>
    </source>
</evidence>
<dbReference type="InterPro" id="IPR040052">
    <property type="entry name" value="RBM17"/>
</dbReference>
<comment type="caution">
    <text evidence="13">The sequence shown here is derived from an EMBL/GenBank/DDBJ whole genome shotgun (WGS) entry which is preliminary data.</text>
</comment>
<feature type="transmembrane region" description="Helical" evidence="11">
    <location>
        <begin position="19"/>
        <end position="37"/>
    </location>
</feature>
<accession>A0A8J1T4U1</accession>
<sequence>DGAVSCISVCVSLEKYYTFTFWFSSCFISLFTIMSLYDDIGIDSKASKDIKKDVGWSSSMKLMQSQLQAKKANLLQTKAQRAQSRRGPSIAPVVDLKRGGSDEIHFNQHTGKMERGGGGEASGPPPRVSLVDYSPAASPFIPQESSLTGVLDEYDPLRPNEYEDFIKKRREVRQREREREREREIEERERRRRERHKERGYDKDRDEDRLPRDNGSELGQRYEEEEDDYDRTRPMRSGGAAIAPPSMLLEDNDSNENSQDSQQGDDRYEDRFGEDMDRTESPPPGAPGFGFNKKSSIAAKIMAKLGYKEGQGLGKNKQGMSTALQVEKTSKRGGKIIHEKDIPKMEAFPPPPQPPPVVNTAELLKNPSKVVVLRNMVGPGEVDDDLEGETAEECSKYGKVTKCLIFEIPDAEPEEAVRIFVEFEKLDTAIKAVIGMNGRFFGGRTVRGGFYNLDKFRRLDLAGEL</sequence>
<dbReference type="PANTHER" id="PTHR13288:SF8">
    <property type="entry name" value="SPLICING FACTOR 45"/>
    <property type="match status" value="1"/>
</dbReference>
<evidence type="ECO:0000256" key="2">
    <source>
        <dbReference type="ARBA" id="ARBA00022664"/>
    </source>
</evidence>
<evidence type="ECO:0000313" key="13">
    <source>
        <dbReference type="EMBL" id="CAH1785008.1"/>
    </source>
</evidence>
<keyword evidence="11" id="KW-0812">Transmembrane</keyword>
<dbReference type="GO" id="GO:0045292">
    <property type="term" value="P:mRNA cis splicing, via spliceosome"/>
    <property type="evidence" value="ECO:0007669"/>
    <property type="project" value="InterPro"/>
</dbReference>
<feature type="compositionally biased region" description="Basic and acidic residues" evidence="10">
    <location>
        <begin position="264"/>
        <end position="280"/>
    </location>
</feature>
<dbReference type="Proteomes" id="UP000749559">
    <property type="component" value="Unassembled WGS sequence"/>
</dbReference>
<dbReference type="SUPFAM" id="SSF54928">
    <property type="entry name" value="RNA-binding domain, RBD"/>
    <property type="match status" value="1"/>
</dbReference>
<keyword evidence="3" id="KW-0694">RNA-binding</keyword>
<dbReference type="Pfam" id="PF01585">
    <property type="entry name" value="G-patch"/>
    <property type="match status" value="1"/>
</dbReference>
<organism evidence="13 14">
    <name type="scientific">Owenia fusiformis</name>
    <name type="common">Polychaete worm</name>
    <dbReference type="NCBI Taxonomy" id="6347"/>
    <lineage>
        <taxon>Eukaryota</taxon>
        <taxon>Metazoa</taxon>
        <taxon>Spiralia</taxon>
        <taxon>Lophotrochozoa</taxon>
        <taxon>Annelida</taxon>
        <taxon>Polychaeta</taxon>
        <taxon>Sedentaria</taxon>
        <taxon>Canalipalpata</taxon>
        <taxon>Sabellida</taxon>
        <taxon>Oweniida</taxon>
        <taxon>Oweniidae</taxon>
        <taxon>Owenia</taxon>
    </lineage>
</organism>
<reference evidence="13" key="1">
    <citation type="submission" date="2022-03" db="EMBL/GenBank/DDBJ databases">
        <authorList>
            <person name="Martin C."/>
        </authorList>
    </citation>
    <scope>NUCLEOTIDE SEQUENCE</scope>
</reference>
<protein>
    <recommendedName>
        <fullName evidence="7">Splicing factor 45</fullName>
    </recommendedName>
    <alternativeName>
        <fullName evidence="9">45 kDa-splicing factor</fullName>
    </alternativeName>
    <alternativeName>
        <fullName evidence="8">RNA-binding motif protein 17</fullName>
    </alternativeName>
</protein>
<evidence type="ECO:0000256" key="3">
    <source>
        <dbReference type="ARBA" id="ARBA00022884"/>
    </source>
</evidence>
<feature type="compositionally biased region" description="Basic and acidic residues" evidence="10">
    <location>
        <begin position="173"/>
        <end position="189"/>
    </location>
</feature>
<evidence type="ECO:0000256" key="7">
    <source>
        <dbReference type="ARBA" id="ARBA00074919"/>
    </source>
</evidence>
<evidence type="ECO:0000256" key="10">
    <source>
        <dbReference type="SAM" id="MobiDB-lite"/>
    </source>
</evidence>
<dbReference type="PROSITE" id="PS50174">
    <property type="entry name" value="G_PATCH"/>
    <property type="match status" value="1"/>
</dbReference>
<keyword evidence="5" id="KW-0539">Nucleus</keyword>
<comment type="subunit">
    <text evidence="6">Binds SXL. Associates with the spliceosome. Interacts with SF3B1, SF1 and U2AF2.</text>
</comment>
<dbReference type="InterPro" id="IPR012677">
    <property type="entry name" value="Nucleotide-bd_a/b_plait_sf"/>
</dbReference>
<evidence type="ECO:0000256" key="9">
    <source>
        <dbReference type="ARBA" id="ARBA00079492"/>
    </source>
</evidence>
<comment type="subcellular location">
    <subcellularLocation>
        <location evidence="1">Nucleus</location>
    </subcellularLocation>
</comment>
<dbReference type="InterPro" id="IPR035979">
    <property type="entry name" value="RBD_domain_sf"/>
</dbReference>
<dbReference type="OrthoDB" id="5411533at2759"/>
<evidence type="ECO:0000256" key="1">
    <source>
        <dbReference type="ARBA" id="ARBA00004123"/>
    </source>
</evidence>
<keyword evidence="11" id="KW-1133">Transmembrane helix</keyword>
<dbReference type="EMBL" id="CAIIXF020000005">
    <property type="protein sequence ID" value="CAH1785008.1"/>
    <property type="molecule type" value="Genomic_DNA"/>
</dbReference>
<dbReference type="FunFam" id="3.30.70.330:FF:000079">
    <property type="entry name" value="Putative splicing factor 45"/>
    <property type="match status" value="1"/>
</dbReference>
<evidence type="ECO:0000256" key="4">
    <source>
        <dbReference type="ARBA" id="ARBA00023187"/>
    </source>
</evidence>
<evidence type="ECO:0000256" key="6">
    <source>
        <dbReference type="ARBA" id="ARBA00065586"/>
    </source>
</evidence>
<evidence type="ECO:0000313" key="14">
    <source>
        <dbReference type="Proteomes" id="UP000749559"/>
    </source>
</evidence>
<proteinExistence type="predicted"/>
<keyword evidence="2" id="KW-0507">mRNA processing</keyword>
<feature type="non-terminal residue" evidence="13">
    <location>
        <position position="465"/>
    </location>
</feature>
<name>A0A8J1T4U1_OWEFU</name>
<dbReference type="InterPro" id="IPR003954">
    <property type="entry name" value="RRM_euk-type"/>
</dbReference>
<dbReference type="InterPro" id="IPR000467">
    <property type="entry name" value="G_patch_dom"/>
</dbReference>
<dbReference type="CDD" id="cd12647">
    <property type="entry name" value="RRM_UHM_SPF45"/>
    <property type="match status" value="1"/>
</dbReference>
<dbReference type="AlphaFoldDB" id="A0A8J1T4U1"/>
<dbReference type="InterPro" id="IPR000504">
    <property type="entry name" value="RRM_dom"/>
</dbReference>
<dbReference type="Pfam" id="PF00076">
    <property type="entry name" value="RRM_1"/>
    <property type="match status" value="1"/>
</dbReference>
<feature type="domain" description="G-patch" evidence="12">
    <location>
        <begin position="294"/>
        <end position="334"/>
    </location>
</feature>
<feature type="compositionally biased region" description="Basic and acidic residues" evidence="10">
    <location>
        <begin position="101"/>
        <end position="117"/>
    </location>
</feature>